<keyword evidence="7 10" id="KW-0235">DNA replication</keyword>
<dbReference type="InterPro" id="IPR046938">
    <property type="entry name" value="DNA_clamp_sf"/>
</dbReference>
<evidence type="ECO:0000256" key="6">
    <source>
        <dbReference type="ARBA" id="ARBA00022695"/>
    </source>
</evidence>
<protein>
    <recommendedName>
        <fullName evidence="3 10">Beta sliding clamp</fullName>
    </recommendedName>
</protein>
<accession>A0A938XY17</accession>
<evidence type="ECO:0000256" key="8">
    <source>
        <dbReference type="ARBA" id="ARBA00022932"/>
    </source>
</evidence>
<reference evidence="14" key="1">
    <citation type="submission" date="2021-01" db="EMBL/GenBank/DDBJ databases">
        <title>Genomic Encyclopedia of Type Strains, Phase IV (KMG-IV): sequencing the most valuable type-strain genomes for metagenomic binning, comparative biology and taxonomic classification.</title>
        <authorList>
            <person name="Goeker M."/>
        </authorList>
    </citation>
    <scope>NUCLEOTIDE SEQUENCE</scope>
    <source>
        <strain evidence="14">DSM 23230</strain>
    </source>
</reference>
<evidence type="ECO:0000256" key="2">
    <source>
        <dbReference type="ARBA" id="ARBA00010752"/>
    </source>
</evidence>
<dbReference type="GO" id="GO:0005737">
    <property type="term" value="C:cytoplasm"/>
    <property type="evidence" value="ECO:0007669"/>
    <property type="project" value="UniProtKB-SubCell"/>
</dbReference>
<evidence type="ECO:0000256" key="7">
    <source>
        <dbReference type="ARBA" id="ARBA00022705"/>
    </source>
</evidence>
<evidence type="ECO:0000313" key="14">
    <source>
        <dbReference type="EMBL" id="MBM7557762.1"/>
    </source>
</evidence>
<proteinExistence type="inferred from homology"/>
<feature type="domain" description="DNA polymerase III beta sliding clamp central" evidence="12">
    <location>
        <begin position="130"/>
        <end position="244"/>
    </location>
</feature>
<dbReference type="InterPro" id="IPR001001">
    <property type="entry name" value="DNA_polIII_beta"/>
</dbReference>
<sequence>MKLKVNQEDLYQGIQTTSKAVSSKTTLPILSGILLETQDDKIKLVGTDLEIGIECFVEAEIISEGSIVLPAKYLTSIVRELPSEEIILTTEESNNTAQIKCGNSQFNIHGSPTDEFPLLPEVESGINFSISQEKLKAIIDQIEFAVSDDESKPFLNGGLMLVENGSIKVASTDTYRLAYREDKIDAPNLEVDEIIIPSKTLSELSKLLSDSEDEVQISITENQALFNFSGISIVSRLIEGQFPNYKQVIPDQNSTTAQVNKDRLLSATKRAALLAKQDSNIIKINLKSDKLIITANTPEVGQAYEEVPIDLEGEETEIAFNARYLIDCLKVISDENVNLELSGSLSPGVIKTTSECEYIYVIMPVRSA</sequence>
<dbReference type="Gene3D" id="3.10.150.10">
    <property type="entry name" value="DNA Polymerase III, subunit A, domain 2"/>
    <property type="match status" value="1"/>
</dbReference>
<dbReference type="Pfam" id="PF02768">
    <property type="entry name" value="DNA_pol3_beta_3"/>
    <property type="match status" value="1"/>
</dbReference>
<dbReference type="GO" id="GO:0003887">
    <property type="term" value="F:DNA-directed DNA polymerase activity"/>
    <property type="evidence" value="ECO:0007669"/>
    <property type="project" value="UniProtKB-UniRule"/>
</dbReference>
<feature type="domain" description="DNA polymerase III beta sliding clamp C-terminal" evidence="13">
    <location>
        <begin position="246"/>
        <end position="366"/>
    </location>
</feature>
<gene>
    <name evidence="14" type="ORF">JOC47_002628</name>
</gene>
<evidence type="ECO:0000259" key="13">
    <source>
        <dbReference type="Pfam" id="PF02768"/>
    </source>
</evidence>
<keyword evidence="6 10" id="KW-0548">Nucleotidyltransferase</keyword>
<comment type="subunit">
    <text evidence="10">Forms a ring-shaped head-to-tail homodimer around DNA.</text>
</comment>
<dbReference type="InterPro" id="IPR022635">
    <property type="entry name" value="DNA_polIII_beta_C"/>
</dbReference>
<comment type="similarity">
    <text evidence="2 10">Belongs to the beta sliding clamp family.</text>
</comment>
<dbReference type="GO" id="GO:0008408">
    <property type="term" value="F:3'-5' exonuclease activity"/>
    <property type="evidence" value="ECO:0007669"/>
    <property type="project" value="InterPro"/>
</dbReference>
<dbReference type="AlphaFoldDB" id="A0A938XY17"/>
<evidence type="ECO:0000313" key="15">
    <source>
        <dbReference type="Proteomes" id="UP000774000"/>
    </source>
</evidence>
<keyword evidence="8 10" id="KW-0239">DNA-directed DNA polymerase</keyword>
<keyword evidence="15" id="KW-1185">Reference proteome</keyword>
<evidence type="ECO:0000256" key="9">
    <source>
        <dbReference type="ARBA" id="ARBA00023125"/>
    </source>
</evidence>
<dbReference type="PANTHER" id="PTHR30478">
    <property type="entry name" value="DNA POLYMERASE III SUBUNIT BETA"/>
    <property type="match status" value="1"/>
</dbReference>
<dbReference type="InterPro" id="IPR022637">
    <property type="entry name" value="DNA_polIII_beta_cen"/>
</dbReference>
<keyword evidence="5 10" id="KW-0808">Transferase</keyword>
<dbReference type="Proteomes" id="UP000774000">
    <property type="component" value="Unassembled WGS sequence"/>
</dbReference>
<evidence type="ECO:0000259" key="12">
    <source>
        <dbReference type="Pfam" id="PF02767"/>
    </source>
</evidence>
<evidence type="ECO:0000256" key="4">
    <source>
        <dbReference type="ARBA" id="ARBA00022490"/>
    </source>
</evidence>
<dbReference type="InterPro" id="IPR022634">
    <property type="entry name" value="DNA_polIII_beta_N"/>
</dbReference>
<comment type="caution">
    <text evidence="14">The sequence shown here is derived from an EMBL/GenBank/DDBJ whole genome shotgun (WGS) entry which is preliminary data.</text>
</comment>
<dbReference type="GO" id="GO:0006271">
    <property type="term" value="P:DNA strand elongation involved in DNA replication"/>
    <property type="evidence" value="ECO:0007669"/>
    <property type="project" value="TreeGrafter"/>
</dbReference>
<dbReference type="Pfam" id="PF00712">
    <property type="entry name" value="DNA_pol3_beta"/>
    <property type="match status" value="1"/>
</dbReference>
<dbReference type="EMBL" id="JAFBDQ010000017">
    <property type="protein sequence ID" value="MBM7557762.1"/>
    <property type="molecule type" value="Genomic_DNA"/>
</dbReference>
<dbReference type="PIRSF" id="PIRSF000804">
    <property type="entry name" value="DNA_pol_III_b"/>
    <property type="match status" value="1"/>
</dbReference>
<dbReference type="GO" id="GO:0009360">
    <property type="term" value="C:DNA polymerase III complex"/>
    <property type="evidence" value="ECO:0007669"/>
    <property type="project" value="InterPro"/>
</dbReference>
<comment type="subcellular location">
    <subcellularLocation>
        <location evidence="1 10">Cytoplasm</location>
    </subcellularLocation>
</comment>
<organism evidence="14 15">
    <name type="scientific">Halanaerobacter jeridensis</name>
    <dbReference type="NCBI Taxonomy" id="706427"/>
    <lineage>
        <taxon>Bacteria</taxon>
        <taxon>Bacillati</taxon>
        <taxon>Bacillota</taxon>
        <taxon>Clostridia</taxon>
        <taxon>Halanaerobiales</taxon>
        <taxon>Halobacteroidaceae</taxon>
        <taxon>Halanaerobacter</taxon>
    </lineage>
</organism>
<keyword evidence="9" id="KW-0238">DNA-binding</keyword>
<dbReference type="GO" id="GO:0003677">
    <property type="term" value="F:DNA binding"/>
    <property type="evidence" value="ECO:0007669"/>
    <property type="project" value="UniProtKB-UniRule"/>
</dbReference>
<dbReference type="PANTHER" id="PTHR30478:SF0">
    <property type="entry name" value="BETA SLIDING CLAMP"/>
    <property type="match status" value="1"/>
</dbReference>
<evidence type="ECO:0000259" key="11">
    <source>
        <dbReference type="Pfam" id="PF00712"/>
    </source>
</evidence>
<feature type="domain" description="DNA polymerase III beta sliding clamp N-terminal" evidence="11">
    <location>
        <begin position="1"/>
        <end position="120"/>
    </location>
</feature>
<comment type="function">
    <text evidence="10">Confers DNA tethering and processivity to DNA polymerases and other proteins. Acts as a clamp, forming a ring around DNA (a reaction catalyzed by the clamp-loading complex) which diffuses in an ATP-independent manner freely and bidirectionally along dsDNA. Initially characterized for its ability to contact the catalytic subunit of DNA polymerase III (Pol III), a complex, multichain enzyme responsible for most of the replicative synthesis in bacteria; Pol III exhibits 3'-5' exonuclease proofreading activity. The beta chain is required for initiation of replication as well as for processivity of DNA replication.</text>
</comment>
<evidence type="ECO:0000256" key="5">
    <source>
        <dbReference type="ARBA" id="ARBA00022679"/>
    </source>
</evidence>
<evidence type="ECO:0000256" key="10">
    <source>
        <dbReference type="PIRNR" id="PIRNR000804"/>
    </source>
</evidence>
<keyword evidence="4 10" id="KW-0963">Cytoplasm</keyword>
<dbReference type="RefSeq" id="WP_204702510.1">
    <property type="nucleotide sequence ID" value="NZ_JAFBDQ010000017.1"/>
</dbReference>
<dbReference type="Pfam" id="PF02767">
    <property type="entry name" value="DNA_pol3_beta_2"/>
    <property type="match status" value="1"/>
</dbReference>
<name>A0A938XY17_9FIRM</name>
<dbReference type="NCBIfam" id="TIGR00663">
    <property type="entry name" value="dnan"/>
    <property type="match status" value="1"/>
</dbReference>
<evidence type="ECO:0000256" key="3">
    <source>
        <dbReference type="ARBA" id="ARBA00021035"/>
    </source>
</evidence>
<dbReference type="Gene3D" id="3.70.10.10">
    <property type="match status" value="1"/>
</dbReference>
<evidence type="ECO:0000256" key="1">
    <source>
        <dbReference type="ARBA" id="ARBA00004496"/>
    </source>
</evidence>
<dbReference type="CDD" id="cd00140">
    <property type="entry name" value="beta_clamp"/>
    <property type="match status" value="1"/>
</dbReference>
<dbReference type="SUPFAM" id="SSF55979">
    <property type="entry name" value="DNA clamp"/>
    <property type="match status" value="3"/>
</dbReference>
<dbReference type="SMART" id="SM00480">
    <property type="entry name" value="POL3Bc"/>
    <property type="match status" value="1"/>
</dbReference>